<feature type="chain" id="PRO_5045975791" description="phospholipase D" evidence="7">
    <location>
        <begin position="32"/>
        <end position="421"/>
    </location>
</feature>
<evidence type="ECO:0000256" key="3">
    <source>
        <dbReference type="ARBA" id="ARBA00012027"/>
    </source>
</evidence>
<feature type="domain" description="Phospholipase D-like" evidence="8">
    <location>
        <begin position="61"/>
        <end position="214"/>
    </location>
</feature>
<evidence type="ECO:0000256" key="4">
    <source>
        <dbReference type="ARBA" id="ARBA00022801"/>
    </source>
</evidence>
<evidence type="ECO:0000256" key="7">
    <source>
        <dbReference type="SAM" id="SignalP"/>
    </source>
</evidence>
<dbReference type="PANTHER" id="PTHR43856:SF1">
    <property type="entry name" value="MITOCHONDRIAL CARDIOLIPIN HYDROLASE"/>
    <property type="match status" value="1"/>
</dbReference>
<evidence type="ECO:0000259" key="8">
    <source>
        <dbReference type="Pfam" id="PF13091"/>
    </source>
</evidence>
<dbReference type="Gene3D" id="3.30.870.10">
    <property type="entry name" value="Endonuclease Chain A"/>
    <property type="match status" value="2"/>
</dbReference>
<protein>
    <recommendedName>
        <fullName evidence="3">phospholipase D</fullName>
        <ecNumber evidence="3">3.1.4.4</ecNumber>
    </recommendedName>
</protein>
<dbReference type="EC" id="3.1.4.4" evidence="3"/>
<keyword evidence="7" id="KW-0732">Signal</keyword>
<keyword evidence="6" id="KW-0443">Lipid metabolism</keyword>
<comment type="similarity">
    <text evidence="2">Belongs to the phospholipase D family.</text>
</comment>
<proteinExistence type="inferred from homology"/>
<reference evidence="9" key="1">
    <citation type="submission" date="2022-10" db="EMBL/GenBank/DDBJ databases">
        <title>Cytochrome P450 Catalyzes Benzene Ring Formation in the Biosynthesis of Trialkyl-Substituted Aromatic Polyketides.</title>
        <authorList>
            <person name="Zhao E."/>
            <person name="Ge H."/>
        </authorList>
    </citation>
    <scope>NUCLEOTIDE SEQUENCE</scope>
    <source>
        <strain evidence="9">NA0869</strain>
    </source>
</reference>
<dbReference type="Pfam" id="PF13091">
    <property type="entry name" value="PLDc_2"/>
    <property type="match status" value="2"/>
</dbReference>
<evidence type="ECO:0000256" key="5">
    <source>
        <dbReference type="ARBA" id="ARBA00022963"/>
    </source>
</evidence>
<gene>
    <name evidence="9" type="ORF">OGH68_29130</name>
</gene>
<dbReference type="Proteomes" id="UP001163878">
    <property type="component" value="Chromosome"/>
</dbReference>
<accession>A0ABY6IEI1</accession>
<evidence type="ECO:0000256" key="1">
    <source>
        <dbReference type="ARBA" id="ARBA00000798"/>
    </source>
</evidence>
<feature type="signal peptide" evidence="7">
    <location>
        <begin position="1"/>
        <end position="31"/>
    </location>
</feature>
<evidence type="ECO:0000313" key="9">
    <source>
        <dbReference type="EMBL" id="UYQ65124.1"/>
    </source>
</evidence>
<evidence type="ECO:0000256" key="6">
    <source>
        <dbReference type="ARBA" id="ARBA00023098"/>
    </source>
</evidence>
<organism evidence="9 10">
    <name type="scientific">Streptomyces peucetius</name>
    <dbReference type="NCBI Taxonomy" id="1950"/>
    <lineage>
        <taxon>Bacteria</taxon>
        <taxon>Bacillati</taxon>
        <taxon>Actinomycetota</taxon>
        <taxon>Actinomycetes</taxon>
        <taxon>Kitasatosporales</taxon>
        <taxon>Streptomycetaceae</taxon>
        <taxon>Streptomyces</taxon>
    </lineage>
</organism>
<feature type="domain" description="Phospholipase D-like" evidence="8">
    <location>
        <begin position="285"/>
        <end position="410"/>
    </location>
</feature>
<keyword evidence="10" id="KW-1185">Reference proteome</keyword>
<comment type="catalytic activity">
    <reaction evidence="1">
        <text>a 1,2-diacyl-sn-glycero-3-phosphocholine + H2O = a 1,2-diacyl-sn-glycero-3-phosphate + choline + H(+)</text>
        <dbReference type="Rhea" id="RHEA:14445"/>
        <dbReference type="ChEBI" id="CHEBI:15354"/>
        <dbReference type="ChEBI" id="CHEBI:15377"/>
        <dbReference type="ChEBI" id="CHEBI:15378"/>
        <dbReference type="ChEBI" id="CHEBI:57643"/>
        <dbReference type="ChEBI" id="CHEBI:58608"/>
        <dbReference type="EC" id="3.1.4.4"/>
    </reaction>
</comment>
<dbReference type="SUPFAM" id="SSF56024">
    <property type="entry name" value="Phospholipase D/nuclease"/>
    <property type="match status" value="2"/>
</dbReference>
<evidence type="ECO:0000313" key="10">
    <source>
        <dbReference type="Proteomes" id="UP001163878"/>
    </source>
</evidence>
<dbReference type="RefSeq" id="WP_264248046.1">
    <property type="nucleotide sequence ID" value="NZ_CP107567.1"/>
</dbReference>
<dbReference type="EMBL" id="CP107567">
    <property type="protein sequence ID" value="UYQ65124.1"/>
    <property type="molecule type" value="Genomic_DNA"/>
</dbReference>
<name>A0ABY6IEI1_STRPE</name>
<keyword evidence="5" id="KW-0442">Lipid degradation</keyword>
<dbReference type="InterPro" id="IPR025202">
    <property type="entry name" value="PLD-like_dom"/>
</dbReference>
<keyword evidence="4" id="KW-0378">Hydrolase</keyword>
<evidence type="ECO:0000256" key="2">
    <source>
        <dbReference type="ARBA" id="ARBA00008664"/>
    </source>
</evidence>
<sequence>MRNVGSAYAGLATATTIFLGASLMTAPQATATDITVTGPIATFNDPSGTAGQQNAIKNQLLALINGAAPGSQIHGSVYLFTDNDIRAALVSAAEGPKQVAVKLILDGDTVTDPDPQLGGGTEYFALADALGTYDPSSTDDGSWVLACPKVRGCVGNRRLNANDDGAINHNKFFLFSQVGEERNIVFQTSANLTRSQLERYYNNAVTVPDAGSGLYAEYLRYWEDLRAHGSQGEGTEHYYITKQSGRYKTYFFPRRESDGSMYATDPRTDTIVSLLGNVQCGQGPTSIRVGMYAFTRPQVADKLVDLATAGCTVRLVHNGESGSLGREVGSVISGKLSSIHKCDGSIDGRVIGIHSKYMLIEGTYLSSPDRKIVFTGSHNYTFPNLRSHDETLLKIDDSELYEAYRKNFDDTLMKSPHCRAA</sequence>
<dbReference type="PANTHER" id="PTHR43856">
    <property type="entry name" value="CARDIOLIPIN HYDROLASE"/>
    <property type="match status" value="1"/>
</dbReference>
<dbReference type="InterPro" id="IPR051406">
    <property type="entry name" value="PLD_domain"/>
</dbReference>